<comment type="subcellular location">
    <subcellularLocation>
        <location evidence="1">Membrane</location>
        <topology evidence="1">Multi-pass membrane protein</topology>
    </subcellularLocation>
</comment>
<evidence type="ECO:0000313" key="8">
    <source>
        <dbReference type="Proteomes" id="UP001479436"/>
    </source>
</evidence>
<dbReference type="PANTHER" id="PTHR38483">
    <property type="entry name" value="CHROMOSOME 1, WHOLE GENOME SHOTGUN SEQUENCE"/>
    <property type="match status" value="1"/>
</dbReference>
<feature type="transmembrane region" description="Helical" evidence="5">
    <location>
        <begin position="96"/>
        <end position="117"/>
    </location>
</feature>
<keyword evidence="8" id="KW-1185">Reference proteome</keyword>
<feature type="transmembrane region" description="Helical" evidence="5">
    <location>
        <begin position="129"/>
        <end position="147"/>
    </location>
</feature>
<dbReference type="InterPro" id="IPR027359">
    <property type="entry name" value="Volt_channel_dom_sf"/>
</dbReference>
<dbReference type="SUPFAM" id="SSF81324">
    <property type="entry name" value="Voltage-gated potassium channels"/>
    <property type="match status" value="1"/>
</dbReference>
<evidence type="ECO:0000256" key="5">
    <source>
        <dbReference type="SAM" id="Phobius"/>
    </source>
</evidence>
<keyword evidence="2 5" id="KW-0812">Transmembrane</keyword>
<feature type="transmembrane region" description="Helical" evidence="5">
    <location>
        <begin position="38"/>
        <end position="58"/>
    </location>
</feature>
<evidence type="ECO:0000259" key="6">
    <source>
        <dbReference type="Pfam" id="PF00520"/>
    </source>
</evidence>
<protein>
    <recommendedName>
        <fullName evidence="6">Ion transport domain-containing protein</fullName>
    </recommendedName>
</protein>
<evidence type="ECO:0000256" key="1">
    <source>
        <dbReference type="ARBA" id="ARBA00004141"/>
    </source>
</evidence>
<feature type="transmembrane region" description="Helical" evidence="5">
    <location>
        <begin position="64"/>
        <end position="84"/>
    </location>
</feature>
<dbReference type="PANTHER" id="PTHR38483:SF1">
    <property type="entry name" value="ION TRANSPORT DOMAIN-CONTAINING PROTEIN"/>
    <property type="match status" value="1"/>
</dbReference>
<evidence type="ECO:0000313" key="7">
    <source>
        <dbReference type="EMBL" id="KAK9728773.1"/>
    </source>
</evidence>
<comment type="caution">
    <text evidence="7">The sequence shown here is derived from an EMBL/GenBank/DDBJ whole genome shotgun (WGS) entry which is preliminary data.</text>
</comment>
<reference evidence="7 8" key="1">
    <citation type="submission" date="2023-04" db="EMBL/GenBank/DDBJ databases">
        <title>Genome of Basidiobolus ranarum AG-B5.</title>
        <authorList>
            <person name="Stajich J.E."/>
            <person name="Carter-House D."/>
            <person name="Gryganskyi A."/>
        </authorList>
    </citation>
    <scope>NUCLEOTIDE SEQUENCE [LARGE SCALE GENOMIC DNA]</scope>
    <source>
        <strain evidence="7 8">AG-B5</strain>
    </source>
</reference>
<accession>A0ABR2WAL1</accession>
<name>A0ABR2WAL1_9FUNG</name>
<evidence type="ECO:0000256" key="3">
    <source>
        <dbReference type="ARBA" id="ARBA00022989"/>
    </source>
</evidence>
<dbReference type="Proteomes" id="UP001479436">
    <property type="component" value="Unassembled WGS sequence"/>
</dbReference>
<sequence length="198" mass="23103">MPPIAEDRYQFLGESQIRGLTRSEQIRNMANQIVYSRFYTFLYIIMAILSLISVILSIKYECPGSFFIILEIIINVTMIIEVGIRMLSMGRAFWRWWLNIFDIIIVLLCIMTLIFLSHGCSRYAGREELAGTIFLVIRNSIQFFRLFSALRKNKRHLSARNNTIDFADVRNSLDETNLESVQTEDPGFILEDSDEEHM</sequence>
<dbReference type="Pfam" id="PF00520">
    <property type="entry name" value="Ion_trans"/>
    <property type="match status" value="1"/>
</dbReference>
<organism evidence="7 8">
    <name type="scientific">Basidiobolus ranarum</name>
    <dbReference type="NCBI Taxonomy" id="34480"/>
    <lineage>
        <taxon>Eukaryota</taxon>
        <taxon>Fungi</taxon>
        <taxon>Fungi incertae sedis</taxon>
        <taxon>Zoopagomycota</taxon>
        <taxon>Entomophthoromycotina</taxon>
        <taxon>Basidiobolomycetes</taxon>
        <taxon>Basidiobolales</taxon>
        <taxon>Basidiobolaceae</taxon>
        <taxon>Basidiobolus</taxon>
    </lineage>
</organism>
<gene>
    <name evidence="7" type="ORF">K7432_000804</name>
</gene>
<keyword evidence="3 5" id="KW-1133">Transmembrane helix</keyword>
<dbReference type="InterPro" id="IPR005821">
    <property type="entry name" value="Ion_trans_dom"/>
</dbReference>
<evidence type="ECO:0000256" key="2">
    <source>
        <dbReference type="ARBA" id="ARBA00022692"/>
    </source>
</evidence>
<dbReference type="EMBL" id="JASJQH010006891">
    <property type="protein sequence ID" value="KAK9728773.1"/>
    <property type="molecule type" value="Genomic_DNA"/>
</dbReference>
<feature type="domain" description="Ion transport" evidence="6">
    <location>
        <begin position="37"/>
        <end position="151"/>
    </location>
</feature>
<evidence type="ECO:0000256" key="4">
    <source>
        <dbReference type="ARBA" id="ARBA00023136"/>
    </source>
</evidence>
<dbReference type="Gene3D" id="1.20.120.350">
    <property type="entry name" value="Voltage-gated potassium channels. Chain C"/>
    <property type="match status" value="1"/>
</dbReference>
<keyword evidence="4 5" id="KW-0472">Membrane</keyword>
<proteinExistence type="predicted"/>